<dbReference type="InterPro" id="IPR050817">
    <property type="entry name" value="DjlA_DnaK_co-chaperone"/>
</dbReference>
<dbReference type="PRINTS" id="PR00625">
    <property type="entry name" value="JDOMAIN"/>
</dbReference>
<dbReference type="InterPro" id="IPR036869">
    <property type="entry name" value="J_dom_sf"/>
</dbReference>
<dbReference type="PANTHER" id="PTHR24074">
    <property type="entry name" value="CO-CHAPERONE PROTEIN DJLA"/>
    <property type="match status" value="1"/>
</dbReference>
<keyword evidence="2" id="KW-0812">Transmembrane</keyword>
<reference evidence="4" key="1">
    <citation type="submission" date="2022-07" db="EMBL/GenBank/DDBJ databases">
        <title>Draft genome sequence of Zalerion maritima ATCC 34329, a (micro)plastics degrading marine fungus.</title>
        <authorList>
            <person name="Paco A."/>
            <person name="Goncalves M.F.M."/>
            <person name="Rocha-Santos T.A.P."/>
            <person name="Alves A."/>
        </authorList>
    </citation>
    <scope>NUCLEOTIDE SEQUENCE</scope>
    <source>
        <strain evidence="4">ATCC 34329</strain>
    </source>
</reference>
<organism evidence="4 5">
    <name type="scientific">Zalerion maritima</name>
    <dbReference type="NCBI Taxonomy" id="339359"/>
    <lineage>
        <taxon>Eukaryota</taxon>
        <taxon>Fungi</taxon>
        <taxon>Dikarya</taxon>
        <taxon>Ascomycota</taxon>
        <taxon>Pezizomycotina</taxon>
        <taxon>Sordariomycetes</taxon>
        <taxon>Lulworthiomycetidae</taxon>
        <taxon>Lulworthiales</taxon>
        <taxon>Lulworthiaceae</taxon>
        <taxon>Zalerion</taxon>
    </lineage>
</organism>
<dbReference type="InterPro" id="IPR001623">
    <property type="entry name" value="DnaJ_domain"/>
</dbReference>
<dbReference type="SMART" id="SM00271">
    <property type="entry name" value="DnaJ"/>
    <property type="match status" value="1"/>
</dbReference>
<evidence type="ECO:0000256" key="2">
    <source>
        <dbReference type="SAM" id="Phobius"/>
    </source>
</evidence>
<sequence>MRSNNAVLSLLGWTFLPNLLSSWLQRIYYGITIRAGTPHPIPGSPKYNLHRRRIHILVVSLYLLYTIYEADHSIRVEGNYYTDLSLPFSATEKEIRSRMRRLAAQHHPDKTASGSSGSGSQYDSHTYFIMLQRASETLSDYPRRFAYERFGPEIHSWVADGTGRKFTTVRDYMKQGLYLKMPHYVVTAGVLYVMGLFNYLSFARWWRWALLGCVCMAELWLLTRRNIPWVLTDVVNPFLATLSNLGSFFFAFTNQAATQGSGTSHPPYLPFQLIELLRKISLTSYIALNQLGPLLRPSNNPAHMPEEKEGEALEQGLDRLDRAVAAMNAEAGRLVDMEMAPFANDPEALKGMKGRVKDWLVQNTVRSDPMVKDAVGNEIRKRRVDAPFGARGTR</sequence>
<dbReference type="AlphaFoldDB" id="A0AAD5RQI6"/>
<feature type="domain" description="J" evidence="3">
    <location>
        <begin position="79"/>
        <end position="151"/>
    </location>
</feature>
<proteinExistence type="predicted"/>
<keyword evidence="2" id="KW-0472">Membrane</keyword>
<evidence type="ECO:0000313" key="4">
    <source>
        <dbReference type="EMBL" id="KAJ2901877.1"/>
    </source>
</evidence>
<dbReference type="Gene3D" id="1.10.287.110">
    <property type="entry name" value="DnaJ domain"/>
    <property type="match status" value="1"/>
</dbReference>
<protein>
    <recommendedName>
        <fullName evidence="3">J domain-containing protein</fullName>
    </recommendedName>
</protein>
<evidence type="ECO:0000313" key="5">
    <source>
        <dbReference type="Proteomes" id="UP001201980"/>
    </source>
</evidence>
<keyword evidence="2" id="KW-1133">Transmembrane helix</keyword>
<gene>
    <name evidence="4" type="ORF">MKZ38_001310</name>
</gene>
<dbReference type="CDD" id="cd06257">
    <property type="entry name" value="DnaJ"/>
    <property type="match status" value="1"/>
</dbReference>
<dbReference type="EMBL" id="JAKWBI020000134">
    <property type="protein sequence ID" value="KAJ2901877.1"/>
    <property type="molecule type" value="Genomic_DNA"/>
</dbReference>
<evidence type="ECO:0000259" key="3">
    <source>
        <dbReference type="PROSITE" id="PS50076"/>
    </source>
</evidence>
<evidence type="ECO:0000256" key="1">
    <source>
        <dbReference type="SAM" id="MobiDB-lite"/>
    </source>
</evidence>
<dbReference type="PROSITE" id="PS50076">
    <property type="entry name" value="DNAJ_2"/>
    <property type="match status" value="1"/>
</dbReference>
<dbReference type="SUPFAM" id="SSF46565">
    <property type="entry name" value="Chaperone J-domain"/>
    <property type="match status" value="1"/>
</dbReference>
<keyword evidence="5" id="KW-1185">Reference proteome</keyword>
<accession>A0AAD5RQI6</accession>
<feature type="region of interest" description="Disordered" evidence="1">
    <location>
        <begin position="101"/>
        <end position="120"/>
    </location>
</feature>
<dbReference type="Pfam" id="PF00226">
    <property type="entry name" value="DnaJ"/>
    <property type="match status" value="1"/>
</dbReference>
<name>A0AAD5RQI6_9PEZI</name>
<dbReference type="Proteomes" id="UP001201980">
    <property type="component" value="Unassembled WGS sequence"/>
</dbReference>
<feature type="transmembrane region" description="Helical" evidence="2">
    <location>
        <begin position="181"/>
        <end position="199"/>
    </location>
</feature>
<comment type="caution">
    <text evidence="4">The sequence shown here is derived from an EMBL/GenBank/DDBJ whole genome shotgun (WGS) entry which is preliminary data.</text>
</comment>